<dbReference type="EMBL" id="JAGKHQ010000009">
    <property type="protein sequence ID" value="KAG7508873.1"/>
    <property type="molecule type" value="Genomic_DNA"/>
</dbReference>
<accession>A0AAV6RW32</accession>
<dbReference type="InterPro" id="IPR040820">
    <property type="entry name" value="SNAD3"/>
</dbReference>
<sequence>MELPMLRRKRPRFAEYENKPPVSRKNCLASPKTLLDTKHLRPETSCVHPCTHKPEYLTDNKHFFDQISSWSDTDFSVKRALEHYNHRKATREVFLDDQVNKKFLGFHCDITEECGAEEKQHSWAAIEKREEIVMYGPYYPNYNSGDHSEDVIIRQTQELLQSDEFTQDWKVYVFTMNSPCLARNTSSCMINLVQKAHEWWSVYGVRTHIGFMRCWGFKGTKENLFREVDYGQVDCINQTQDHEDYVKAANTRPDLNPLCENVSSAIKHLLRSVNLSFSLKTLVQGQDWKSYFKNMHCVFECEPDDEKKALTQKTSLMIEAAQARLSEESRSFEGHLESGNEFALDYTFGPQGSDVLHEDMRLTFQRSWQEMVQDKYAELIRGKLTDDFNQCVIQLFVTDFLECTNNFLHIGRIQLSNEDAVEKPNPLTRSQGKRLRH</sequence>
<organism evidence="1 2">
    <name type="scientific">Solea senegalensis</name>
    <name type="common">Senegalese sole</name>
    <dbReference type="NCBI Taxonomy" id="28829"/>
    <lineage>
        <taxon>Eukaryota</taxon>
        <taxon>Metazoa</taxon>
        <taxon>Chordata</taxon>
        <taxon>Craniata</taxon>
        <taxon>Vertebrata</taxon>
        <taxon>Euteleostomi</taxon>
        <taxon>Actinopterygii</taxon>
        <taxon>Neopterygii</taxon>
        <taxon>Teleostei</taxon>
        <taxon>Neoteleostei</taxon>
        <taxon>Acanthomorphata</taxon>
        <taxon>Carangaria</taxon>
        <taxon>Pleuronectiformes</taxon>
        <taxon>Pleuronectoidei</taxon>
        <taxon>Soleidae</taxon>
        <taxon>Solea</taxon>
    </lineage>
</organism>
<dbReference type="AlphaFoldDB" id="A0AAV6RW32"/>
<name>A0AAV6RW32_SOLSE</name>
<dbReference type="Proteomes" id="UP000693946">
    <property type="component" value="Linkage Group LG17"/>
</dbReference>
<reference evidence="1 2" key="1">
    <citation type="journal article" date="2021" name="Sci. Rep.">
        <title>Chromosome anchoring in Senegalese sole (Solea senegalensis) reveals sex-associated markers and genome rearrangements in flatfish.</title>
        <authorList>
            <person name="Guerrero-Cozar I."/>
            <person name="Gomez-Garrido J."/>
            <person name="Berbel C."/>
            <person name="Martinez-Blanch J.F."/>
            <person name="Alioto T."/>
            <person name="Claros M.G."/>
            <person name="Gagnaire P.A."/>
            <person name="Manchado M."/>
        </authorList>
    </citation>
    <scope>NUCLEOTIDE SEQUENCE [LARGE SCALE GENOMIC DNA]</scope>
    <source>
        <strain evidence="1">Sse05_10M</strain>
    </source>
</reference>
<keyword evidence="2" id="KW-1185">Reference proteome</keyword>
<evidence type="ECO:0000313" key="2">
    <source>
        <dbReference type="Proteomes" id="UP000693946"/>
    </source>
</evidence>
<proteinExistence type="predicted"/>
<protein>
    <submittedName>
        <fullName evidence="1">Uncharacterized protein</fullName>
    </submittedName>
</protein>
<evidence type="ECO:0000313" key="1">
    <source>
        <dbReference type="EMBL" id="KAG7508873.1"/>
    </source>
</evidence>
<comment type="caution">
    <text evidence="1">The sequence shown here is derived from an EMBL/GenBank/DDBJ whole genome shotgun (WGS) entry which is preliminary data.</text>
</comment>
<dbReference type="Pfam" id="PF18749">
    <property type="entry name" value="SNAD3"/>
    <property type="match status" value="1"/>
</dbReference>
<gene>
    <name evidence="1" type="ORF">JOB18_027056</name>
</gene>